<evidence type="ECO:0008006" key="3">
    <source>
        <dbReference type="Google" id="ProtNLM"/>
    </source>
</evidence>
<dbReference type="Proteomes" id="UP000425960">
    <property type="component" value="Chromosome"/>
</dbReference>
<dbReference type="AlphaFoldDB" id="A0A5K7ZDF1"/>
<evidence type="ECO:0000313" key="2">
    <source>
        <dbReference type="Proteomes" id="UP000425960"/>
    </source>
</evidence>
<protein>
    <recommendedName>
        <fullName evidence="3">Pancreas/duodenum homeobox protein 1</fullName>
    </recommendedName>
</protein>
<reference evidence="1 2" key="1">
    <citation type="submission" date="2019-11" db="EMBL/GenBank/DDBJ databases">
        <title>Comparative genomics of hydrocarbon-degrading Desulfosarcina strains.</title>
        <authorList>
            <person name="Watanabe M."/>
            <person name="Kojima H."/>
            <person name="Fukui M."/>
        </authorList>
    </citation>
    <scope>NUCLEOTIDE SEQUENCE [LARGE SCALE GENOMIC DNA]</scope>
    <source>
        <strain evidence="1 2">28bB2T</strain>
    </source>
</reference>
<organism evidence="1 2">
    <name type="scientific">Desulfosarcina ovata subsp. sediminis</name>
    <dbReference type="NCBI Taxonomy" id="885957"/>
    <lineage>
        <taxon>Bacteria</taxon>
        <taxon>Pseudomonadati</taxon>
        <taxon>Thermodesulfobacteriota</taxon>
        <taxon>Desulfobacteria</taxon>
        <taxon>Desulfobacterales</taxon>
        <taxon>Desulfosarcinaceae</taxon>
        <taxon>Desulfosarcina</taxon>
    </lineage>
</organism>
<gene>
    <name evidence="1" type="ORF">DSCO28_05880</name>
</gene>
<accession>A0A5K7ZDF1</accession>
<evidence type="ECO:0000313" key="1">
    <source>
        <dbReference type="EMBL" id="BBO80022.1"/>
    </source>
</evidence>
<proteinExistence type="predicted"/>
<name>A0A5K7ZDF1_9BACT</name>
<dbReference type="KEGG" id="dov:DSCO28_05880"/>
<dbReference type="EMBL" id="AP021876">
    <property type="protein sequence ID" value="BBO80022.1"/>
    <property type="molecule type" value="Genomic_DNA"/>
</dbReference>
<dbReference type="RefSeq" id="WP_155308804.1">
    <property type="nucleotide sequence ID" value="NZ_AP021876.1"/>
</dbReference>
<sequence>MSVSTYAKLFPQHVLDEIFSPQRADRFFEALFGDVNEGAYDIRLAYRRESEDRIEFEFQLIQRPGRCLACNLTHGLPNVFMRHPVIDINGVVAQIGSRMTNGMRCGKWQLGRTREVSTQVHVMPLQISLVPATPSGDN</sequence>